<reference evidence="12 13" key="1">
    <citation type="submission" date="2016-10" db="EMBL/GenBank/DDBJ databases">
        <title>Rodentibacter gen. nov. and new species.</title>
        <authorList>
            <person name="Christensen H."/>
        </authorList>
    </citation>
    <scope>NUCLEOTIDE SEQUENCE [LARGE SCALE GENOMIC DNA]</scope>
    <source>
        <strain evidence="12 13">CCUG17206</strain>
    </source>
</reference>
<feature type="binding site" evidence="8">
    <location>
        <position position="233"/>
    </location>
    <ligand>
        <name>ATP</name>
        <dbReference type="ChEBI" id="CHEBI:30616"/>
    </ligand>
</feature>
<dbReference type="PIRSF" id="PIRSF000726">
    <property type="entry name" value="Asp_kin"/>
    <property type="match status" value="1"/>
</dbReference>
<dbReference type="SUPFAM" id="SSF53633">
    <property type="entry name" value="Carbamate kinase-like"/>
    <property type="match status" value="1"/>
</dbReference>
<evidence type="ECO:0000256" key="1">
    <source>
        <dbReference type="ARBA" id="ARBA00004766"/>
    </source>
</evidence>
<dbReference type="PANTHER" id="PTHR21499">
    <property type="entry name" value="ASPARTATE KINASE"/>
    <property type="match status" value="1"/>
</dbReference>
<dbReference type="InterPro" id="IPR002912">
    <property type="entry name" value="ACT_dom"/>
</dbReference>
<keyword evidence="4 8" id="KW-0547">Nucleotide-binding</keyword>
<feature type="binding site" evidence="8">
    <location>
        <begin position="258"/>
        <end position="259"/>
    </location>
    <ligand>
        <name>ATP</name>
        <dbReference type="ChEBI" id="CHEBI:30616"/>
    </ligand>
</feature>
<dbReference type="InterPro" id="IPR047962">
    <property type="entry name" value="LysC_ACT_2"/>
</dbReference>
<gene>
    <name evidence="12" type="ORF">BKK50_03275</name>
</gene>
<keyword evidence="13" id="KW-1185">Reference proteome</keyword>
<keyword evidence="3 9" id="KW-0808">Transferase</keyword>
<dbReference type="STRING" id="1908260.BKK50_03275"/>
<dbReference type="NCBIfam" id="NF006570">
    <property type="entry name" value="PRK09084.1"/>
    <property type="match status" value="1"/>
</dbReference>
<comment type="caution">
    <text evidence="12">The sequence shown here is derived from an EMBL/GenBank/DDBJ whole genome shotgun (WGS) entry which is preliminary data.</text>
</comment>
<proteinExistence type="inferred from homology"/>
<dbReference type="PROSITE" id="PS51671">
    <property type="entry name" value="ACT"/>
    <property type="match status" value="1"/>
</dbReference>
<evidence type="ECO:0000256" key="7">
    <source>
        <dbReference type="ARBA" id="ARBA00047872"/>
    </source>
</evidence>
<dbReference type="UniPathway" id="UPA00050">
    <property type="reaction ID" value="UER00461"/>
</dbReference>
<dbReference type="InterPro" id="IPR054352">
    <property type="entry name" value="ACT_Aspartokinase"/>
</dbReference>
<feature type="binding site" evidence="8">
    <location>
        <position position="228"/>
    </location>
    <ligand>
        <name>ATP</name>
        <dbReference type="ChEBI" id="CHEBI:30616"/>
    </ligand>
</feature>
<evidence type="ECO:0000259" key="11">
    <source>
        <dbReference type="PROSITE" id="PS51671"/>
    </source>
</evidence>
<feature type="binding site" evidence="8">
    <location>
        <position position="119"/>
    </location>
    <ligand>
        <name>substrate</name>
    </ligand>
</feature>
<evidence type="ECO:0000313" key="12">
    <source>
        <dbReference type="EMBL" id="OOF44135.1"/>
    </source>
</evidence>
<feature type="binding site" evidence="8">
    <location>
        <begin position="8"/>
        <end position="11"/>
    </location>
    <ligand>
        <name>ATP</name>
        <dbReference type="ChEBI" id="CHEBI:30616"/>
    </ligand>
</feature>
<dbReference type="FunFam" id="3.30.70.260:FF:000017">
    <property type="entry name" value="Aspartokinase"/>
    <property type="match status" value="1"/>
</dbReference>
<dbReference type="Pfam" id="PF00696">
    <property type="entry name" value="AA_kinase"/>
    <property type="match status" value="1"/>
</dbReference>
<dbReference type="GO" id="GO:0005829">
    <property type="term" value="C:cytosol"/>
    <property type="evidence" value="ECO:0007669"/>
    <property type="project" value="TreeGrafter"/>
</dbReference>
<evidence type="ECO:0000256" key="4">
    <source>
        <dbReference type="ARBA" id="ARBA00022741"/>
    </source>
</evidence>
<dbReference type="NCBIfam" id="TIGR00656">
    <property type="entry name" value="asp_kin_monofn"/>
    <property type="match status" value="1"/>
</dbReference>
<feature type="binding site" evidence="8">
    <location>
        <position position="45"/>
    </location>
    <ligand>
        <name>substrate</name>
    </ligand>
</feature>
<evidence type="ECO:0000256" key="2">
    <source>
        <dbReference type="ARBA" id="ARBA00010122"/>
    </source>
</evidence>
<dbReference type="CDD" id="cd04917">
    <property type="entry name" value="ACT_AKiii-LysC-EC_2"/>
    <property type="match status" value="1"/>
</dbReference>
<dbReference type="EMBL" id="MLHJ01000022">
    <property type="protein sequence ID" value="OOF44135.1"/>
    <property type="molecule type" value="Genomic_DNA"/>
</dbReference>
<dbReference type="Gene3D" id="1.20.120.1320">
    <property type="entry name" value="Aspartokinase, catalytic domain"/>
    <property type="match status" value="1"/>
</dbReference>
<evidence type="ECO:0000313" key="13">
    <source>
        <dbReference type="Proteomes" id="UP000189433"/>
    </source>
</evidence>
<dbReference type="Gene3D" id="3.30.70.260">
    <property type="match status" value="2"/>
</dbReference>
<keyword evidence="5 9" id="KW-0418">Kinase</keyword>
<dbReference type="NCBIfam" id="TIGR00657">
    <property type="entry name" value="asp_kinases"/>
    <property type="match status" value="1"/>
</dbReference>
<dbReference type="OrthoDB" id="9799110at2"/>
<evidence type="ECO:0000256" key="9">
    <source>
        <dbReference type="RuleBase" id="RU003448"/>
    </source>
</evidence>
<sequence length="450" mass="48471">MSHLSVAKFGGTSVANHAAMTACAKIIIADPNTRVVVLSASAGVTNLLVALANGVEAEERRKLVGEVRSIQENILNELKDDSCVRPIIEKYIENIEYLSEAASLATSAALTDELISHGEMMSTQIFIEILREQNTTATWLDVRDIVATNSHFGKAAPNDEQTQANSDRVLKPLIDRGELIITQGFIGREPSGKTTTLGRGGSDYSAALLAEVLNAKDVLIWTDVAGIYTTDPRIVPTAQRIDTMSFAEAAEMATFGAKVLHPATLLPAVRSNIPVYVGSSKAPQDGGTWVTRDPQPRPTFRAIALRRDQTLLTLSSLSMLHAQGFLANVFSILAKHKISVDTITTSEISVALTLDKTGSTSSGTELLSGELLEALREYCTVKVDTGLALVALIGNDLHIAAGVAKRIFDTLEPYSVRMISYGASTNNICMLVQSEYADEVVRSLHKSLFE</sequence>
<dbReference type="EC" id="2.7.2.4" evidence="9"/>
<evidence type="ECO:0000256" key="8">
    <source>
        <dbReference type="PIRSR" id="PIRSR000726-1"/>
    </source>
</evidence>
<dbReference type="Proteomes" id="UP000189433">
    <property type="component" value="Unassembled WGS sequence"/>
</dbReference>
<comment type="similarity">
    <text evidence="2 9">Belongs to the aspartokinase family.</text>
</comment>
<evidence type="ECO:0000256" key="3">
    <source>
        <dbReference type="ARBA" id="ARBA00022679"/>
    </source>
</evidence>
<comment type="pathway">
    <text evidence="1 10">Amino-acid biosynthesis; L-lysine biosynthesis via DAP pathway; (S)-tetrahydrodipicolinate from L-aspartate: step 1/4.</text>
</comment>
<comment type="catalytic activity">
    <reaction evidence="7 9">
        <text>L-aspartate + ATP = 4-phospho-L-aspartate + ADP</text>
        <dbReference type="Rhea" id="RHEA:23776"/>
        <dbReference type="ChEBI" id="CHEBI:29991"/>
        <dbReference type="ChEBI" id="CHEBI:30616"/>
        <dbReference type="ChEBI" id="CHEBI:57535"/>
        <dbReference type="ChEBI" id="CHEBI:456216"/>
        <dbReference type="EC" id="2.7.2.4"/>
    </reaction>
</comment>
<dbReference type="GO" id="GO:0004072">
    <property type="term" value="F:aspartate kinase activity"/>
    <property type="evidence" value="ECO:0007669"/>
    <property type="project" value="UniProtKB-EC"/>
</dbReference>
<evidence type="ECO:0000256" key="10">
    <source>
        <dbReference type="RuleBase" id="RU004249"/>
    </source>
</evidence>
<dbReference type="GO" id="GO:0009089">
    <property type="term" value="P:lysine biosynthetic process via diaminopimelate"/>
    <property type="evidence" value="ECO:0007669"/>
    <property type="project" value="UniProtKB-UniPathway"/>
</dbReference>
<dbReference type="InterPro" id="IPR005260">
    <property type="entry name" value="Asp_kin_monofn"/>
</dbReference>
<dbReference type="InterPro" id="IPR001048">
    <property type="entry name" value="Asp/Glu/Uridylate_kinase"/>
</dbReference>
<dbReference type="Pfam" id="PF22468">
    <property type="entry name" value="ACT_9"/>
    <property type="match status" value="1"/>
</dbReference>
<dbReference type="UniPathway" id="UPA00034">
    <property type="reaction ID" value="UER00015"/>
</dbReference>
<dbReference type="AlphaFoldDB" id="A0A1V3IPE3"/>
<evidence type="ECO:0000256" key="6">
    <source>
        <dbReference type="ARBA" id="ARBA00022840"/>
    </source>
</evidence>
<comment type="pathway">
    <text evidence="10">Amino-acid biosynthesis; L-threonine biosynthesis; L-threonine from L-aspartate: step 1/5.</text>
</comment>
<feature type="binding site" evidence="8">
    <location>
        <begin position="222"/>
        <end position="223"/>
    </location>
    <ligand>
        <name>ATP</name>
        <dbReference type="ChEBI" id="CHEBI:30616"/>
    </ligand>
</feature>
<dbReference type="InterPro" id="IPR045865">
    <property type="entry name" value="ACT-like_dom_sf"/>
</dbReference>
<dbReference type="RefSeq" id="WP_077415329.1">
    <property type="nucleotide sequence ID" value="NZ_MLHJ01000022.1"/>
</dbReference>
<feature type="domain" description="ACT" evidence="11">
    <location>
        <begin position="314"/>
        <end position="389"/>
    </location>
</feature>
<accession>A0A1V3IPE3</accession>
<keyword evidence="6 8" id="KW-0067">ATP-binding</keyword>
<dbReference type="Gene3D" id="3.40.1160.10">
    <property type="entry name" value="Acetylglutamate kinase-like"/>
    <property type="match status" value="1"/>
</dbReference>
<dbReference type="InterPro" id="IPR001341">
    <property type="entry name" value="Asp_kinase"/>
</dbReference>
<dbReference type="InterPro" id="IPR018042">
    <property type="entry name" value="Aspartate_kinase_CS"/>
</dbReference>
<dbReference type="GO" id="GO:0005524">
    <property type="term" value="F:ATP binding"/>
    <property type="evidence" value="ECO:0007669"/>
    <property type="project" value="UniProtKB-KW"/>
</dbReference>
<dbReference type="PANTHER" id="PTHR21499:SF59">
    <property type="entry name" value="ASPARTOKINASE"/>
    <property type="match status" value="1"/>
</dbReference>
<dbReference type="SUPFAM" id="SSF55021">
    <property type="entry name" value="ACT-like"/>
    <property type="match status" value="2"/>
</dbReference>
<dbReference type="GO" id="GO:0009088">
    <property type="term" value="P:threonine biosynthetic process"/>
    <property type="evidence" value="ECO:0007669"/>
    <property type="project" value="UniProtKB-UniPathway"/>
</dbReference>
<dbReference type="InterPro" id="IPR042199">
    <property type="entry name" value="AsparK_Bifunc_asparK/hSer_DH"/>
</dbReference>
<keyword evidence="10" id="KW-0028">Amino-acid biosynthesis</keyword>
<protein>
    <recommendedName>
        <fullName evidence="9">Aspartokinase</fullName>
        <ecNumber evidence="9">2.7.2.4</ecNumber>
    </recommendedName>
</protein>
<dbReference type="InterPro" id="IPR036393">
    <property type="entry name" value="AceGlu_kinase-like_sf"/>
</dbReference>
<dbReference type="UniPathway" id="UPA00051">
    <property type="reaction ID" value="UER00462"/>
</dbReference>
<evidence type="ECO:0000256" key="5">
    <source>
        <dbReference type="ARBA" id="ARBA00022777"/>
    </source>
</evidence>
<dbReference type="GO" id="GO:0009090">
    <property type="term" value="P:homoserine biosynthetic process"/>
    <property type="evidence" value="ECO:0007669"/>
    <property type="project" value="TreeGrafter"/>
</dbReference>
<comment type="pathway">
    <text evidence="10">Amino-acid biosynthesis; L-methionine biosynthesis via de novo pathway; L-homoserine from L-aspartate: step 1/3.</text>
</comment>
<organism evidence="12 13">
    <name type="scientific">Rodentibacter rarus</name>
    <dbReference type="NCBI Taxonomy" id="1908260"/>
    <lineage>
        <taxon>Bacteria</taxon>
        <taxon>Pseudomonadati</taxon>
        <taxon>Pseudomonadota</taxon>
        <taxon>Gammaproteobacteria</taxon>
        <taxon>Pasteurellales</taxon>
        <taxon>Pasteurellaceae</taxon>
        <taxon>Rodentibacter</taxon>
    </lineage>
</organism>
<name>A0A1V3IPE3_9PAST</name>
<dbReference type="PROSITE" id="PS00324">
    <property type="entry name" value="ASPARTOKINASE"/>
    <property type="match status" value="1"/>
</dbReference>